<protein>
    <recommendedName>
        <fullName evidence="1">F-box domain-containing protein</fullName>
    </recommendedName>
</protein>
<name>A0A067JXS0_JATCU</name>
<dbReference type="PANTHER" id="PTHR31639:SF278">
    <property type="entry name" value="F-BOX DOMAIN-CONTAINING PROTEIN"/>
    <property type="match status" value="1"/>
</dbReference>
<feature type="domain" description="F-box" evidence="1">
    <location>
        <begin position="7"/>
        <end position="41"/>
    </location>
</feature>
<dbReference type="InterPro" id="IPR055411">
    <property type="entry name" value="LRR_FXL15/At3g58940/PEG3-like"/>
</dbReference>
<dbReference type="InterPro" id="IPR001810">
    <property type="entry name" value="F-box_dom"/>
</dbReference>
<dbReference type="Proteomes" id="UP000027138">
    <property type="component" value="Unassembled WGS sequence"/>
</dbReference>
<dbReference type="STRING" id="180498.A0A067JXS0"/>
<organism evidence="2 3">
    <name type="scientific">Jatropha curcas</name>
    <name type="common">Barbados nut</name>
    <dbReference type="NCBI Taxonomy" id="180498"/>
    <lineage>
        <taxon>Eukaryota</taxon>
        <taxon>Viridiplantae</taxon>
        <taxon>Streptophyta</taxon>
        <taxon>Embryophyta</taxon>
        <taxon>Tracheophyta</taxon>
        <taxon>Spermatophyta</taxon>
        <taxon>Magnoliopsida</taxon>
        <taxon>eudicotyledons</taxon>
        <taxon>Gunneridae</taxon>
        <taxon>Pentapetalae</taxon>
        <taxon>rosids</taxon>
        <taxon>fabids</taxon>
        <taxon>Malpighiales</taxon>
        <taxon>Euphorbiaceae</taxon>
        <taxon>Crotonoideae</taxon>
        <taxon>Jatropheae</taxon>
        <taxon>Jatropha</taxon>
    </lineage>
</organism>
<dbReference type="Pfam" id="PF00646">
    <property type="entry name" value="F-box"/>
    <property type="match status" value="1"/>
</dbReference>
<dbReference type="EMBL" id="KK915127">
    <property type="protein sequence ID" value="KDP24339.1"/>
    <property type="molecule type" value="Genomic_DNA"/>
</dbReference>
<dbReference type="Pfam" id="PF24758">
    <property type="entry name" value="LRR_At5g56370"/>
    <property type="match status" value="1"/>
</dbReference>
<proteinExistence type="predicted"/>
<gene>
    <name evidence="2" type="ORF">JCGZ_25635</name>
</gene>
<reference evidence="2 3" key="1">
    <citation type="journal article" date="2014" name="PLoS ONE">
        <title>Global Analysis of Gene Expression Profiles in Physic Nut (Jatropha curcas L.) Seedlings Exposed to Salt Stress.</title>
        <authorList>
            <person name="Zhang L."/>
            <person name="Zhang C."/>
            <person name="Wu P."/>
            <person name="Chen Y."/>
            <person name="Li M."/>
            <person name="Jiang H."/>
            <person name="Wu G."/>
        </authorList>
    </citation>
    <scope>NUCLEOTIDE SEQUENCE [LARGE SCALE GENOMIC DNA]</scope>
    <source>
        <strain evidence="3">cv. GZQX0401</strain>
        <tissue evidence="2">Young leaves</tissue>
    </source>
</reference>
<dbReference type="PROSITE" id="PS50181">
    <property type="entry name" value="FBOX"/>
    <property type="match status" value="1"/>
</dbReference>
<dbReference type="Gene3D" id="3.80.10.10">
    <property type="entry name" value="Ribonuclease Inhibitor"/>
    <property type="match status" value="1"/>
</dbReference>
<evidence type="ECO:0000313" key="3">
    <source>
        <dbReference type="Proteomes" id="UP000027138"/>
    </source>
</evidence>
<dbReference type="SUPFAM" id="SSF81383">
    <property type="entry name" value="F-box domain"/>
    <property type="match status" value="1"/>
</dbReference>
<dbReference type="AlphaFoldDB" id="A0A067JXS0"/>
<evidence type="ECO:0000313" key="2">
    <source>
        <dbReference type="EMBL" id="KDP24339.1"/>
    </source>
</evidence>
<sequence>MENQAKIDRISNLPWDVLDSILVHLPLREAARTSILSRKWRYKWTGLSQFVFDDKCIRSSLSDKVARWVEIMKIINKVRFYHSGPIEKFKLATYCCPNYSDLNQWIDFLTEKGIKELIIQDFSFIKRFKLPSCVFSCPKLNCLELYGCIFRLPTFFRGFDCLKSLQLSHSFIVSDTLESLICNCPVLEKLTLWNIDHLSFVRIHNPNIKYLKLDSKFEDICLGSSSLLATVDIRMIPMYGHAILRRHEQGKVCNLVRVLGCLDSINKLSLYGQFLEFLANDDVPERLPTMLNCLLALDLREVRFTRLRDLKASISILRSCPNLEELLITVDTSSQEHTTVTDFVRAQCLCDFYFNKLKVVKIRGIFGSGTEWEFIKLLLAHSPMLELMTIVKYSGGERISELLLQQLDRASEHVKFTSLTL</sequence>
<dbReference type="SUPFAM" id="SSF52047">
    <property type="entry name" value="RNI-like"/>
    <property type="match status" value="1"/>
</dbReference>
<dbReference type="InterPro" id="IPR036047">
    <property type="entry name" value="F-box-like_dom_sf"/>
</dbReference>
<evidence type="ECO:0000259" key="1">
    <source>
        <dbReference type="PROSITE" id="PS50181"/>
    </source>
</evidence>
<accession>A0A067JXS0</accession>
<dbReference type="InterPro" id="IPR032675">
    <property type="entry name" value="LRR_dom_sf"/>
</dbReference>
<keyword evidence="3" id="KW-1185">Reference proteome</keyword>
<dbReference type="OrthoDB" id="629734at2759"/>
<dbReference type="PANTHER" id="PTHR31639">
    <property type="entry name" value="F-BOX PROTEIN-LIKE"/>
    <property type="match status" value="1"/>
</dbReference>